<feature type="compositionally biased region" description="Basic and acidic residues" evidence="2">
    <location>
        <begin position="75"/>
        <end position="94"/>
    </location>
</feature>
<protein>
    <submittedName>
        <fullName evidence="5">LCP family protein</fullName>
    </submittedName>
</protein>
<name>A0A7D6ZQB3_9NOCA</name>
<feature type="compositionally biased region" description="Low complexity" evidence="2">
    <location>
        <begin position="61"/>
        <end position="74"/>
    </location>
</feature>
<organism evidence="5 6">
    <name type="scientific">Nocardia huaxiensis</name>
    <dbReference type="NCBI Taxonomy" id="2755382"/>
    <lineage>
        <taxon>Bacteria</taxon>
        <taxon>Bacillati</taxon>
        <taxon>Actinomycetota</taxon>
        <taxon>Actinomycetes</taxon>
        <taxon>Mycobacteriales</taxon>
        <taxon>Nocardiaceae</taxon>
        <taxon>Nocardia</taxon>
    </lineage>
</organism>
<keyword evidence="6" id="KW-1185">Reference proteome</keyword>
<comment type="similarity">
    <text evidence="1">Belongs to the LytR/CpsA/Psr (LCP) family.</text>
</comment>
<dbReference type="PANTHER" id="PTHR33392">
    <property type="entry name" value="POLYISOPRENYL-TEICHOIC ACID--PEPTIDOGLYCAN TEICHOIC ACID TRANSFERASE TAGU"/>
    <property type="match status" value="1"/>
</dbReference>
<dbReference type="NCBIfam" id="TIGR00350">
    <property type="entry name" value="lytR_cpsA_psr"/>
    <property type="match status" value="1"/>
</dbReference>
<gene>
    <name evidence="5" type="ORF">H0264_01635</name>
</gene>
<feature type="compositionally biased region" description="Pro residues" evidence="2">
    <location>
        <begin position="36"/>
        <end position="54"/>
    </location>
</feature>
<dbReference type="EMBL" id="CP059399">
    <property type="protein sequence ID" value="QLY31125.1"/>
    <property type="molecule type" value="Genomic_DNA"/>
</dbReference>
<dbReference type="KEGG" id="nhu:H0264_01635"/>
<dbReference type="AlphaFoldDB" id="A0A7D6ZQB3"/>
<keyword evidence="3" id="KW-0812">Transmembrane</keyword>
<proteinExistence type="inferred from homology"/>
<dbReference type="InterPro" id="IPR004474">
    <property type="entry name" value="LytR_CpsA_psr"/>
</dbReference>
<feature type="domain" description="Cell envelope-related transcriptional attenuator" evidence="4">
    <location>
        <begin position="290"/>
        <end position="432"/>
    </location>
</feature>
<keyword evidence="3" id="KW-0472">Membrane</keyword>
<feature type="compositionally biased region" description="Basic and acidic residues" evidence="2">
    <location>
        <begin position="128"/>
        <end position="144"/>
    </location>
</feature>
<feature type="compositionally biased region" description="Low complexity" evidence="2">
    <location>
        <begin position="20"/>
        <end position="35"/>
    </location>
</feature>
<feature type="transmembrane region" description="Helical" evidence="3">
    <location>
        <begin position="214"/>
        <end position="236"/>
    </location>
</feature>
<dbReference type="Pfam" id="PF03816">
    <property type="entry name" value="LytR_cpsA_psr"/>
    <property type="match status" value="1"/>
</dbReference>
<evidence type="ECO:0000313" key="6">
    <source>
        <dbReference type="Proteomes" id="UP000515512"/>
    </source>
</evidence>
<dbReference type="InterPro" id="IPR050922">
    <property type="entry name" value="LytR/CpsA/Psr_CW_biosynth"/>
</dbReference>
<accession>A0A7D6ZQB3</accession>
<evidence type="ECO:0000313" key="5">
    <source>
        <dbReference type="EMBL" id="QLY31125.1"/>
    </source>
</evidence>
<feature type="compositionally biased region" description="Basic and acidic residues" evidence="2">
    <location>
        <begin position="1"/>
        <end position="17"/>
    </location>
</feature>
<dbReference type="PANTHER" id="PTHR33392:SF6">
    <property type="entry name" value="POLYISOPRENYL-TEICHOIC ACID--PEPTIDOGLYCAN TEICHOIC ACID TRANSFERASE TAGU"/>
    <property type="match status" value="1"/>
</dbReference>
<sequence>MNGDDPQHYARMRREPPPGRAGEPPARPQRPAANQPQPPRAQPARPMRPNPAAPPAGQGGRPQRPDQGARGPQPGRDRPGFDPTRKLDREEPRRPQAYSQVPTVKNPRNQPPPRREQAPPQRNSNNPPRDRAGQRGPADARRDQAAAQGNPAATRKYSERDREGAPLLHAPTQQPVPYREDTPPPPPPPSRPPRRGGGGGDRPRGSRRKFRLRWGRLILIVLVLLLALPIAAAVYVDTHLVRIDALTSYSGRPGDTPGTNWLLVGSDSRSGLSEEQEQELSTGGEVGSERTDTIILVHVPESGTPTLVSLPRDSYVSIPGNGRDKLNASFAIGGPQLLVQTVEGATGLRIDHYAQIGFGGFADIVDAVGGIDMCLDEAINDPLAGIDLQAGCQKLNGAEALGFVRTRATPRADLDRMLNQRKFLSALLKKASSPGTLINPFRSWPLIQGLTKALKVDDGCHVWNLASLGRALGGDPIATTVPIGGFEDVDGSGNVVLWDKAKASRFFEALANDEQVPSDLVTTVGN</sequence>
<keyword evidence="3" id="KW-1133">Transmembrane helix</keyword>
<dbReference type="Proteomes" id="UP000515512">
    <property type="component" value="Chromosome"/>
</dbReference>
<reference evidence="5 6" key="1">
    <citation type="submission" date="2020-07" db="EMBL/GenBank/DDBJ databases">
        <authorList>
            <person name="Zhuang K."/>
            <person name="Ran Y."/>
        </authorList>
    </citation>
    <scope>NUCLEOTIDE SEQUENCE [LARGE SCALE GENOMIC DNA]</scope>
    <source>
        <strain evidence="5 6">WCH-YHL-001</strain>
    </source>
</reference>
<evidence type="ECO:0000259" key="4">
    <source>
        <dbReference type="Pfam" id="PF03816"/>
    </source>
</evidence>
<feature type="region of interest" description="Disordered" evidence="2">
    <location>
        <begin position="1"/>
        <end position="207"/>
    </location>
</feature>
<evidence type="ECO:0000256" key="1">
    <source>
        <dbReference type="ARBA" id="ARBA00006068"/>
    </source>
</evidence>
<dbReference type="Gene3D" id="3.40.630.190">
    <property type="entry name" value="LCP protein"/>
    <property type="match status" value="1"/>
</dbReference>
<evidence type="ECO:0000256" key="2">
    <source>
        <dbReference type="SAM" id="MobiDB-lite"/>
    </source>
</evidence>
<evidence type="ECO:0000256" key="3">
    <source>
        <dbReference type="SAM" id="Phobius"/>
    </source>
</evidence>